<evidence type="ECO:0000256" key="1">
    <source>
        <dbReference type="SAM" id="MobiDB-lite"/>
    </source>
</evidence>
<dbReference type="KEGG" id="ota:OT_ostta04g01880"/>
<feature type="compositionally biased region" description="Basic residues" evidence="1">
    <location>
        <begin position="208"/>
        <end position="220"/>
    </location>
</feature>
<comment type="caution">
    <text evidence="2">The sequence shown here is derived from an EMBL/GenBank/DDBJ whole genome shotgun (WGS) entry which is preliminary data.</text>
</comment>
<name>A0A090M4D3_OSTTA</name>
<accession>A0A090M4D3</accession>
<protein>
    <submittedName>
        <fullName evidence="2">Unnamed product</fullName>
    </submittedName>
</protein>
<evidence type="ECO:0000313" key="3">
    <source>
        <dbReference type="Proteomes" id="UP000009170"/>
    </source>
</evidence>
<sequence length="417" mass="46852">MPGARSRPRVVDQRRKILQRTKSLLRHLGLGHMRNMGADLPYRRRVEFMLVTIFGETFDKESYWYGRPNPDMFFAALMNMAGARERVTPVDGSQIFKLKQGTTSYEVNRPKLKALGVQERTLREMFARTPAADERYQVQPVACLVVPPPDVTDALDYEPYPEELDEEEVEEDAANLDDMASMVLTSLSGGVTAYVKEESMAENGSMSAKKRASGKRPAKRLRTETAGKENASLDKSSEAKLQRNKGKELLEDNEDEMDDAEPAEALEDDGGDVHTAAMQDNMRRCMRLVPRDKSYAPQPIANFDFGWDPEMKEKQITDEFLSEHYELDFVQAESTNGLACAGEEIPWDPEMANFVIRAFAPVNYDRAMELVAFDASIAQLRGDLVGWLGDSAHAGAALEQLEKLRQIATVGIEARTR</sequence>
<reference evidence="3" key="1">
    <citation type="journal article" date="2006" name="Proc. Natl. Acad. Sci. U.S.A.">
        <title>Genome analysis of the smallest free-living eukaryote Ostreococcus tauri unveils many unique features.</title>
        <authorList>
            <person name="Derelle E."/>
            <person name="Ferraz C."/>
            <person name="Rombauts S."/>
            <person name="Rouze P."/>
            <person name="Worden A.Z."/>
            <person name="Robbens S."/>
            <person name="Partensky F."/>
            <person name="Degroeve S."/>
            <person name="Echeynie S."/>
            <person name="Cooke R."/>
            <person name="Saeys Y."/>
            <person name="Wuyts J."/>
            <person name="Jabbari K."/>
            <person name="Bowler C."/>
            <person name="Panaud O."/>
            <person name="Piegu B."/>
            <person name="Ball S.G."/>
            <person name="Ral J.-P."/>
            <person name="Bouget F.-Y."/>
            <person name="Piganeau G."/>
            <person name="De Baets B."/>
            <person name="Picard A."/>
            <person name="Delseny M."/>
            <person name="Demaille J."/>
            <person name="Van de Peer Y."/>
            <person name="Moreau H."/>
        </authorList>
    </citation>
    <scope>NUCLEOTIDE SEQUENCE [LARGE SCALE GENOMIC DNA]</scope>
    <source>
        <strain evidence="3">OTTH 0595 / CCAP 157/2 / RCC745</strain>
    </source>
</reference>
<organism evidence="2 3">
    <name type="scientific">Ostreococcus tauri</name>
    <name type="common">Marine green alga</name>
    <dbReference type="NCBI Taxonomy" id="70448"/>
    <lineage>
        <taxon>Eukaryota</taxon>
        <taxon>Viridiplantae</taxon>
        <taxon>Chlorophyta</taxon>
        <taxon>Mamiellophyceae</taxon>
        <taxon>Mamiellales</taxon>
        <taxon>Bathycoccaceae</taxon>
        <taxon>Ostreococcus</taxon>
    </lineage>
</organism>
<reference evidence="2 3" key="2">
    <citation type="journal article" date="2014" name="BMC Genomics">
        <title>An improved genome of the model marine alga Ostreococcus tauri unfolds by assessing Illumina de novo assemblies.</title>
        <authorList>
            <person name="Blanc-Mathieu R."/>
            <person name="Verhelst B."/>
            <person name="Derelle E."/>
            <person name="Rombauts S."/>
            <person name="Bouget F.Y."/>
            <person name="Carre I."/>
            <person name="Chateau A."/>
            <person name="Eyre-Walker A."/>
            <person name="Grimsley N."/>
            <person name="Moreau H."/>
            <person name="Piegu B."/>
            <person name="Rivals E."/>
            <person name="Schackwitz W."/>
            <person name="Van de Peer Y."/>
            <person name="Piganeau G."/>
        </authorList>
    </citation>
    <scope>NUCLEOTIDE SEQUENCE [LARGE SCALE GENOMIC DNA]</scope>
    <source>
        <strain evidence="3">OTTH 0595 / CCAP 157/2 / RCC745</strain>
    </source>
</reference>
<gene>
    <name evidence="2" type="ORF">OT_ostta04g01880</name>
</gene>
<feature type="compositionally biased region" description="Acidic residues" evidence="1">
    <location>
        <begin position="251"/>
        <end position="270"/>
    </location>
</feature>
<dbReference type="RefSeq" id="XP_022838742.1">
    <property type="nucleotide sequence ID" value="XM_022984476.1"/>
</dbReference>
<dbReference type="OrthoDB" id="10560703at2759"/>
<proteinExistence type="predicted"/>
<feature type="compositionally biased region" description="Basic and acidic residues" evidence="1">
    <location>
        <begin position="221"/>
        <end position="250"/>
    </location>
</feature>
<dbReference type="EMBL" id="CAID01000004">
    <property type="protein sequence ID" value="CEF97532.1"/>
    <property type="molecule type" value="Genomic_DNA"/>
</dbReference>
<dbReference type="Proteomes" id="UP000009170">
    <property type="component" value="Unassembled WGS sequence"/>
</dbReference>
<dbReference type="AlphaFoldDB" id="A0A090M4D3"/>
<dbReference type="GeneID" id="34945754"/>
<evidence type="ECO:0000313" key="2">
    <source>
        <dbReference type="EMBL" id="CEF97532.1"/>
    </source>
</evidence>
<dbReference type="InParanoid" id="A0A090M4D3"/>
<keyword evidence="3" id="KW-1185">Reference proteome</keyword>
<feature type="region of interest" description="Disordered" evidence="1">
    <location>
        <begin position="200"/>
        <end position="272"/>
    </location>
</feature>